<proteinExistence type="predicted"/>
<name>A0A0C9X2Q0_9AGAR</name>
<dbReference type="OrthoDB" id="3070940at2759"/>
<keyword evidence="2" id="KW-1185">Reference proteome</keyword>
<reference evidence="1 2" key="1">
    <citation type="submission" date="2014-04" db="EMBL/GenBank/DDBJ databases">
        <authorList>
            <consortium name="DOE Joint Genome Institute"/>
            <person name="Kuo A."/>
            <person name="Kohler A."/>
            <person name="Nagy L.G."/>
            <person name="Floudas D."/>
            <person name="Copeland A."/>
            <person name="Barry K.W."/>
            <person name="Cichocki N."/>
            <person name="Veneault-Fourrey C."/>
            <person name="LaButti K."/>
            <person name="Lindquist E.A."/>
            <person name="Lipzen A."/>
            <person name="Lundell T."/>
            <person name="Morin E."/>
            <person name="Murat C."/>
            <person name="Sun H."/>
            <person name="Tunlid A."/>
            <person name="Henrissat B."/>
            <person name="Grigoriev I.V."/>
            <person name="Hibbett D.S."/>
            <person name="Martin F."/>
            <person name="Nordberg H.P."/>
            <person name="Cantor M.N."/>
            <person name="Hua S.X."/>
        </authorList>
    </citation>
    <scope>NUCLEOTIDE SEQUENCE [LARGE SCALE GENOMIC DNA]</scope>
    <source>
        <strain evidence="1 2">LaAM-08-1</strain>
    </source>
</reference>
<evidence type="ECO:0000313" key="1">
    <source>
        <dbReference type="EMBL" id="KIJ99345.1"/>
    </source>
</evidence>
<reference evidence="2" key="2">
    <citation type="submission" date="2015-01" db="EMBL/GenBank/DDBJ databases">
        <title>Evolutionary Origins and Diversification of the Mycorrhizal Mutualists.</title>
        <authorList>
            <consortium name="DOE Joint Genome Institute"/>
            <consortium name="Mycorrhizal Genomics Consortium"/>
            <person name="Kohler A."/>
            <person name="Kuo A."/>
            <person name="Nagy L.G."/>
            <person name="Floudas D."/>
            <person name="Copeland A."/>
            <person name="Barry K.W."/>
            <person name="Cichocki N."/>
            <person name="Veneault-Fourrey C."/>
            <person name="LaButti K."/>
            <person name="Lindquist E.A."/>
            <person name="Lipzen A."/>
            <person name="Lundell T."/>
            <person name="Morin E."/>
            <person name="Murat C."/>
            <person name="Riley R."/>
            <person name="Ohm R."/>
            <person name="Sun H."/>
            <person name="Tunlid A."/>
            <person name="Henrissat B."/>
            <person name="Grigoriev I.V."/>
            <person name="Hibbett D.S."/>
            <person name="Martin F."/>
        </authorList>
    </citation>
    <scope>NUCLEOTIDE SEQUENCE [LARGE SCALE GENOMIC DNA]</scope>
    <source>
        <strain evidence="2">LaAM-08-1</strain>
    </source>
</reference>
<sequence length="274" mass="30578">MALNFVKKVLSGKGEKSPKNPDVTSTPIPENILAFRTITTLLSQIPRTAKLERIDYLEGGRKGSLSRHILRISDAFAHIAASEHDVVAVTTNHAVLSVNLKVLAAVTAESVPESLPSTPPNGFARSLFFMWTANPPQTKLPRETPYPTIISPSPPDDLHPETAFDYISALEENWNPPSLHEHLWILCKMLNEKPVDLNYKLSRNTAAMHYKKIAHRFNNETLSKPYLDSLKRVKVIPFLSQDGKQATDELACVIRSNDLTLQLLFATRAILALR</sequence>
<dbReference type="AlphaFoldDB" id="A0A0C9X2Q0"/>
<evidence type="ECO:0000313" key="2">
    <source>
        <dbReference type="Proteomes" id="UP000054477"/>
    </source>
</evidence>
<dbReference type="EMBL" id="KN838648">
    <property type="protein sequence ID" value="KIJ99345.1"/>
    <property type="molecule type" value="Genomic_DNA"/>
</dbReference>
<gene>
    <name evidence="1" type="ORF">K443DRAFT_123237</name>
</gene>
<organism evidence="1 2">
    <name type="scientific">Laccaria amethystina LaAM-08-1</name>
    <dbReference type="NCBI Taxonomy" id="1095629"/>
    <lineage>
        <taxon>Eukaryota</taxon>
        <taxon>Fungi</taxon>
        <taxon>Dikarya</taxon>
        <taxon>Basidiomycota</taxon>
        <taxon>Agaricomycotina</taxon>
        <taxon>Agaricomycetes</taxon>
        <taxon>Agaricomycetidae</taxon>
        <taxon>Agaricales</taxon>
        <taxon>Agaricineae</taxon>
        <taxon>Hydnangiaceae</taxon>
        <taxon>Laccaria</taxon>
    </lineage>
</organism>
<accession>A0A0C9X2Q0</accession>
<dbReference type="HOGENOM" id="CLU_1015875_0_0_1"/>
<protein>
    <submittedName>
        <fullName evidence="1">Uncharacterized protein</fullName>
    </submittedName>
</protein>
<dbReference type="Proteomes" id="UP000054477">
    <property type="component" value="Unassembled WGS sequence"/>
</dbReference>